<proteinExistence type="inferred from homology"/>
<dbReference type="PANTHER" id="PTHR12891">
    <property type="entry name" value="DNA REPAIR/TRANSCRIPTION PROTEIN MET18/MMS19"/>
    <property type="match status" value="1"/>
</dbReference>
<gene>
    <name evidence="8" type="ORF">SASPL_110104</name>
</gene>
<dbReference type="Proteomes" id="UP000298416">
    <property type="component" value="Unassembled WGS sequence"/>
</dbReference>
<dbReference type="InterPro" id="IPR016024">
    <property type="entry name" value="ARM-type_fold"/>
</dbReference>
<dbReference type="GO" id="GO:0005634">
    <property type="term" value="C:nucleus"/>
    <property type="evidence" value="ECO:0007669"/>
    <property type="project" value="UniProtKB-SubCell"/>
</dbReference>
<dbReference type="Gene3D" id="1.25.10.10">
    <property type="entry name" value="Leucine-rich Repeat Variant"/>
    <property type="match status" value="1"/>
</dbReference>
<dbReference type="GO" id="GO:0006281">
    <property type="term" value="P:DNA repair"/>
    <property type="evidence" value="ECO:0007669"/>
    <property type="project" value="UniProtKB-UniRule"/>
</dbReference>
<evidence type="ECO:0000313" key="9">
    <source>
        <dbReference type="Proteomes" id="UP000298416"/>
    </source>
</evidence>
<feature type="domain" description="MMS19 N-terminal" evidence="7">
    <location>
        <begin position="323"/>
        <end position="387"/>
    </location>
</feature>
<organism evidence="8">
    <name type="scientific">Salvia splendens</name>
    <name type="common">Scarlet sage</name>
    <dbReference type="NCBI Taxonomy" id="180675"/>
    <lineage>
        <taxon>Eukaryota</taxon>
        <taxon>Viridiplantae</taxon>
        <taxon>Streptophyta</taxon>
        <taxon>Embryophyta</taxon>
        <taxon>Tracheophyta</taxon>
        <taxon>Spermatophyta</taxon>
        <taxon>Magnoliopsida</taxon>
        <taxon>eudicotyledons</taxon>
        <taxon>Gunneridae</taxon>
        <taxon>Pentapetalae</taxon>
        <taxon>asterids</taxon>
        <taxon>lamiids</taxon>
        <taxon>Lamiales</taxon>
        <taxon>Lamiaceae</taxon>
        <taxon>Nepetoideae</taxon>
        <taxon>Mentheae</taxon>
        <taxon>Salviinae</taxon>
        <taxon>Salvia</taxon>
        <taxon>Salvia subgen. Calosphace</taxon>
        <taxon>core Calosphace</taxon>
    </lineage>
</organism>
<evidence type="ECO:0000256" key="3">
    <source>
        <dbReference type="ARBA" id="ARBA00022737"/>
    </source>
</evidence>
<keyword evidence="5" id="KW-0227">DNA damage</keyword>
<evidence type="ECO:0000259" key="6">
    <source>
        <dbReference type="Pfam" id="PF12460"/>
    </source>
</evidence>
<dbReference type="InterPro" id="IPR029240">
    <property type="entry name" value="MMS19_N"/>
</dbReference>
<dbReference type="EMBL" id="PNBA02000004">
    <property type="protein sequence ID" value="KAG6425896.1"/>
    <property type="molecule type" value="Genomic_DNA"/>
</dbReference>
<feature type="domain" description="MMS19 C-terminal" evidence="6">
    <location>
        <begin position="784"/>
        <end position="1178"/>
    </location>
</feature>
<dbReference type="GO" id="GO:0097361">
    <property type="term" value="C:cytosolic [4Fe-4S] assembly targeting complex"/>
    <property type="evidence" value="ECO:0007669"/>
    <property type="project" value="UniProtKB-UniRule"/>
</dbReference>
<evidence type="ECO:0000256" key="5">
    <source>
        <dbReference type="RuleBase" id="RU367072"/>
    </source>
</evidence>
<dbReference type="GO" id="GO:0051604">
    <property type="term" value="P:protein maturation"/>
    <property type="evidence" value="ECO:0007669"/>
    <property type="project" value="UniProtKB-UniRule"/>
</dbReference>
<accession>A0A8X8YA16</accession>
<dbReference type="PANTHER" id="PTHR12891:SF0">
    <property type="entry name" value="MMS19 NUCLEOTIDE EXCISION REPAIR PROTEIN HOMOLOG"/>
    <property type="match status" value="1"/>
</dbReference>
<keyword evidence="3" id="KW-0677">Repeat</keyword>
<protein>
    <recommendedName>
        <fullName evidence="5">MMS19 nucleotide excision repair protein</fullName>
    </recommendedName>
</protein>
<reference evidence="8" key="1">
    <citation type="submission" date="2018-01" db="EMBL/GenBank/DDBJ databases">
        <authorList>
            <person name="Mao J.F."/>
        </authorList>
    </citation>
    <scope>NUCLEOTIDE SEQUENCE</scope>
    <source>
        <strain evidence="8">Huo1</strain>
        <tissue evidence="8">Leaf</tissue>
    </source>
</reference>
<keyword evidence="5" id="KW-0234">DNA repair</keyword>
<keyword evidence="9" id="KW-1185">Reference proteome</keyword>
<dbReference type="AlphaFoldDB" id="A0A8X8YA16"/>
<dbReference type="SUPFAM" id="SSF48371">
    <property type="entry name" value="ARM repeat"/>
    <property type="match status" value="1"/>
</dbReference>
<reference evidence="8" key="2">
    <citation type="submission" date="2020-08" db="EMBL/GenBank/DDBJ databases">
        <title>Plant Genome Project.</title>
        <authorList>
            <person name="Zhang R.-G."/>
        </authorList>
    </citation>
    <scope>NUCLEOTIDE SEQUENCE</scope>
    <source>
        <strain evidence="8">Huo1</strain>
        <tissue evidence="8">Leaf</tissue>
    </source>
</reference>
<evidence type="ECO:0000313" key="8">
    <source>
        <dbReference type="EMBL" id="KAG6425896.1"/>
    </source>
</evidence>
<dbReference type="Pfam" id="PF14500">
    <property type="entry name" value="MMS19_N"/>
    <property type="match status" value="2"/>
</dbReference>
<dbReference type="Pfam" id="PF12460">
    <property type="entry name" value="MMS19_C"/>
    <property type="match status" value="1"/>
</dbReference>
<dbReference type="GO" id="GO:0016226">
    <property type="term" value="P:iron-sulfur cluster assembly"/>
    <property type="evidence" value="ECO:0007669"/>
    <property type="project" value="UniProtKB-UniRule"/>
</dbReference>
<evidence type="ECO:0000256" key="2">
    <source>
        <dbReference type="ARBA" id="ARBA00009340"/>
    </source>
</evidence>
<dbReference type="InterPro" id="IPR039920">
    <property type="entry name" value="MMS19"/>
</dbReference>
<evidence type="ECO:0000259" key="7">
    <source>
        <dbReference type="Pfam" id="PF14500"/>
    </source>
</evidence>
<evidence type="ECO:0000256" key="1">
    <source>
        <dbReference type="ARBA" id="ARBA00004123"/>
    </source>
</evidence>
<comment type="subcellular location">
    <subcellularLocation>
        <location evidence="1 5">Nucleus</location>
    </subcellularLocation>
</comment>
<sequence>MGESVPWIKYIELYVSSTATPSEQAASVDEVATLLKKGIFSLETLVKEMEMYLTTTDSIVRSRGNLLLAELLDKLASKPLSSSSIHSLVGFFTERLADWKALRGALVGCLALLRRTADVGNVTDSDAKAVADSYLQNLQVQSFGQHDRKVSLAKLSTLGMLIKSLSGCNRGFDGGFLKPCRLKDTNEVLLHVKFPSSLTKGDNLVYGICEAVDGEKDPECLFLVFHIVECLGQIYPDPSGPLANYAEDMFEILGSYFPIHFTHPNGEDDDTKREELSRALMVSNLFHGTMWSQPKLKLLKQSALPEDVYKENLDTYLYSDVFQLSFASTPLFEPFSIPLLLEKLSSSLPSTKVESFKYLSYCTLKYGPERMASHAEVLWSSVKYAIYMSPQCTPTKDSELFGGMGFKDSDVMMQAFVLLQEVIQQYGDFISLVLGDNDINAFLNSLNQYNEMDDIPSLAKQRLHVVGHILSICAKPSPALCNKVFNSCFPLLMESLGLSVEKSINGYLDEDCSPPAKFNLAAIYLCTELLAACRYVAVSLDSSTPALEFSQQTWSTMLNNSCKPLVKTFFSLLRSTEADQRASSGVYFGVKGLEILATFPESFLLASNSLYDNILSEFVRTVTSGSHETFLWTLTLKALTEIGLFANKHPESAKSVIFEKIVVEKFVSLIPSGESTMPSSLKLKAAFEIGGTRKEFMFKVVHALSAAIYTNFSAAYDEGNHESGKLMIQLLDTYTEKVLPWFLKIGGFEEIPLNFALGIWEKIEHTMYLNLSALEIAMGAGYKDLLSAIMTAMKKAVGSCSKESQEIIINKAFGVLSSSTSFGFESGSSLVKEEDVKQNLNPSDSSCKHEWLTSLFASVIIALRPQTSIPNGKMIIQLFIKSLLNGHVPSAHALGSLVNKLPLEINGMNCSENLTLNKALDMISPTFTGISHHDKVSQNNGSGVDFSSLRLNTLRMQSGINTAIGLAWIGKGLLMRGHEKVKDITMALLSLLMLDREGVDSKELQIIDVEDMHQLRTTAADAFHIIMSDSGECLNRAYHATIRPLYKQRFFSTIMPIFLSLLIKSDASLVSPTYTSRSMLYRAFAHVVSDTPLIAVLAESKKIVPILLECLSVLSKDVANKDIIYNVLLVISGILLEKNGQEAAVENAPIIINLLIDLTTFQHMMAIRETAIQCLVAMTELPYTRIYPLRTKVLQATSKALDDPKRIVRQEAVRCRQSWASIASRTLRF</sequence>
<dbReference type="InterPro" id="IPR024687">
    <property type="entry name" value="MMS19_C"/>
</dbReference>
<comment type="function">
    <text evidence="5">Key component of the cytosolic iron-sulfur protein assembly (CIA) complex, a multiprotein complex that mediates the incorporation of iron-sulfur cluster into apoproteins specifically involved in DNA metabolism and genomic integrity. In the CIA complex, MMS19 acts as an adapter between early-acting CIA components and a subset of cellular target iron-sulfur proteins.</text>
</comment>
<dbReference type="InterPro" id="IPR011989">
    <property type="entry name" value="ARM-like"/>
</dbReference>
<comment type="caution">
    <text evidence="8">The sequence shown here is derived from an EMBL/GenBank/DDBJ whole genome shotgun (WGS) entry which is preliminary data.</text>
</comment>
<feature type="domain" description="MMS19 N-terminal" evidence="7">
    <location>
        <begin position="46"/>
        <end position="281"/>
    </location>
</feature>
<keyword evidence="4 5" id="KW-0539">Nucleus</keyword>
<comment type="similarity">
    <text evidence="2 5">Belongs to the MET18/MMS19 family.</text>
</comment>
<evidence type="ECO:0000256" key="4">
    <source>
        <dbReference type="ARBA" id="ARBA00023242"/>
    </source>
</evidence>
<name>A0A8X8YA16_SALSN</name>